<feature type="compositionally biased region" description="Low complexity" evidence="6">
    <location>
        <begin position="575"/>
        <end position="593"/>
    </location>
</feature>
<protein>
    <submittedName>
        <fullName evidence="8">Smg-4/UPF3 family-domain-containing protein</fullName>
    </submittedName>
</protein>
<feature type="compositionally biased region" description="Polar residues" evidence="6">
    <location>
        <begin position="275"/>
        <end position="293"/>
    </location>
</feature>
<keyword evidence="9" id="KW-1185">Reference proteome</keyword>
<dbReference type="PROSITE" id="PS50102">
    <property type="entry name" value="RRM"/>
    <property type="match status" value="1"/>
</dbReference>
<feature type="compositionally biased region" description="Pro residues" evidence="6">
    <location>
        <begin position="353"/>
        <end position="370"/>
    </location>
</feature>
<feature type="region of interest" description="Disordered" evidence="6">
    <location>
        <begin position="1"/>
        <end position="37"/>
    </location>
</feature>
<feature type="compositionally biased region" description="Basic and acidic residues" evidence="6">
    <location>
        <begin position="239"/>
        <end position="265"/>
    </location>
</feature>
<dbReference type="Pfam" id="PF00076">
    <property type="entry name" value="RRM_1"/>
    <property type="match status" value="1"/>
</dbReference>
<feature type="compositionally biased region" description="Polar residues" evidence="6">
    <location>
        <begin position="21"/>
        <end position="32"/>
    </location>
</feature>
<evidence type="ECO:0000256" key="4">
    <source>
        <dbReference type="ARBA" id="ARBA00023242"/>
    </source>
</evidence>
<dbReference type="PANTHER" id="PTHR13112">
    <property type="entry name" value="UPF3 REGULATOR OF NONSENSE TRANSCRIPTS-LIKE PROTEIN"/>
    <property type="match status" value="1"/>
</dbReference>
<feature type="region of interest" description="Disordered" evidence="6">
    <location>
        <begin position="212"/>
        <end position="505"/>
    </location>
</feature>
<accession>A0A8K0T835</accession>
<dbReference type="SUPFAM" id="SSF54928">
    <property type="entry name" value="RNA-binding domain, RBD"/>
    <property type="match status" value="2"/>
</dbReference>
<dbReference type="InterPro" id="IPR005120">
    <property type="entry name" value="UPF3_dom"/>
</dbReference>
<evidence type="ECO:0000256" key="6">
    <source>
        <dbReference type="SAM" id="MobiDB-lite"/>
    </source>
</evidence>
<keyword evidence="4" id="KW-0539">Nucleus</keyword>
<evidence type="ECO:0000313" key="8">
    <source>
        <dbReference type="EMBL" id="KAH7347893.1"/>
    </source>
</evidence>
<reference evidence="8" key="1">
    <citation type="journal article" date="2021" name="Nat. Commun.">
        <title>Genetic determinants of endophytism in the Arabidopsis root mycobiome.</title>
        <authorList>
            <person name="Mesny F."/>
            <person name="Miyauchi S."/>
            <person name="Thiergart T."/>
            <person name="Pickel B."/>
            <person name="Atanasova L."/>
            <person name="Karlsson M."/>
            <person name="Huettel B."/>
            <person name="Barry K.W."/>
            <person name="Haridas S."/>
            <person name="Chen C."/>
            <person name="Bauer D."/>
            <person name="Andreopoulos W."/>
            <person name="Pangilinan J."/>
            <person name="LaButti K."/>
            <person name="Riley R."/>
            <person name="Lipzen A."/>
            <person name="Clum A."/>
            <person name="Drula E."/>
            <person name="Henrissat B."/>
            <person name="Kohler A."/>
            <person name="Grigoriev I.V."/>
            <person name="Martin F.M."/>
            <person name="Hacquard S."/>
        </authorList>
    </citation>
    <scope>NUCLEOTIDE SEQUENCE</scope>
    <source>
        <strain evidence="8">MPI-CAGE-AT-0016</strain>
    </source>
</reference>
<dbReference type="PANTHER" id="PTHR13112:SF0">
    <property type="entry name" value="FI21285P1"/>
    <property type="match status" value="1"/>
</dbReference>
<dbReference type="OrthoDB" id="18087at2759"/>
<dbReference type="SMART" id="SM00360">
    <property type="entry name" value="RRM"/>
    <property type="match status" value="1"/>
</dbReference>
<evidence type="ECO:0000256" key="1">
    <source>
        <dbReference type="ARBA" id="ARBA00004123"/>
    </source>
</evidence>
<feature type="compositionally biased region" description="Low complexity" evidence="6">
    <location>
        <begin position="461"/>
        <end position="477"/>
    </location>
</feature>
<feature type="compositionally biased region" description="Low complexity" evidence="6">
    <location>
        <begin position="648"/>
        <end position="657"/>
    </location>
</feature>
<evidence type="ECO:0000259" key="7">
    <source>
        <dbReference type="PROSITE" id="PS50102"/>
    </source>
</evidence>
<sequence>MPTTQDASRRANGVLPMPASQAPTETPAATKSSRSKAPIEGDKVIIRRLPPGLTVDEFWGYLGDQWKVGGGLVDWFDFKKGKISQDPAKLSRPGRAYLHVMKRDYLTELSETVQSKTWEDAKATFNNTCLVGPPVLEFSIYKRFPGNKKRNDQRQGTIDQDPEFMAYLLSLTNPELDKEPEDKAEEAEADVKVTTTPLIEYLKEKKANKAKEAALAKSAKHARQESGTKTKGSAANVDEQPKRSKREREKESKTSKSADKPKETVKILTKKGTAAASTETPKPTETPASQSAATPDAPKSRRANIAAAARILQRDLGLSPGSAHRKARLNAAKSEAEAKASTPKEPAKETTTPPAPAPTPPAPAPPPAPAAAPATERSSTPAATKSGRSRRGGAGKNASEAKSKTSEAKEAAPSKPAPAPAPAPAKPVVLLKKRDKQETKDGNASASPPAPKAAPAPTSAPTPAAKSATPGPAASKASGGGRGGAKKGSSPAVTPGATRGFVKHANPSQGVTEALLKQALQNFGAVTFVEIDRRKGFAYVDFSEHESLVKAVTASPVTVAQGAVQILERKEKKPAASAASSTSATAPAATAAAKADKPEKAEKNEKADKAEKTEKTEQQQSSGARRNRRGRGGNRGGEGGKESKEGGRPAAAAKTGGASAGAG</sequence>
<dbReference type="InterPro" id="IPR039722">
    <property type="entry name" value="Upf3"/>
</dbReference>
<comment type="subcellular location">
    <subcellularLocation>
        <location evidence="1">Nucleus</location>
    </subcellularLocation>
</comment>
<evidence type="ECO:0000313" key="9">
    <source>
        <dbReference type="Proteomes" id="UP000813385"/>
    </source>
</evidence>
<feature type="region of interest" description="Disordered" evidence="6">
    <location>
        <begin position="569"/>
        <end position="663"/>
    </location>
</feature>
<evidence type="ECO:0000256" key="3">
    <source>
        <dbReference type="ARBA" id="ARBA00023161"/>
    </source>
</evidence>
<dbReference type="InterPro" id="IPR000504">
    <property type="entry name" value="RRM_dom"/>
</dbReference>
<dbReference type="Proteomes" id="UP000813385">
    <property type="component" value="Unassembled WGS sequence"/>
</dbReference>
<feature type="compositionally biased region" description="Low complexity" evidence="6">
    <location>
        <begin position="371"/>
        <end position="386"/>
    </location>
</feature>
<dbReference type="GO" id="GO:0003729">
    <property type="term" value="F:mRNA binding"/>
    <property type="evidence" value="ECO:0007669"/>
    <property type="project" value="TreeGrafter"/>
</dbReference>
<evidence type="ECO:0000256" key="2">
    <source>
        <dbReference type="ARBA" id="ARBA00005991"/>
    </source>
</evidence>
<name>A0A8K0T835_9PEZI</name>
<dbReference type="GO" id="GO:0045727">
    <property type="term" value="P:positive regulation of translation"/>
    <property type="evidence" value="ECO:0007669"/>
    <property type="project" value="TreeGrafter"/>
</dbReference>
<dbReference type="InterPro" id="IPR012677">
    <property type="entry name" value="Nucleotide-bd_a/b_plait_sf"/>
</dbReference>
<gene>
    <name evidence="8" type="ORF">B0T11DRAFT_343951</name>
</gene>
<organism evidence="8 9">
    <name type="scientific">Plectosphaerella cucumerina</name>
    <dbReference type="NCBI Taxonomy" id="40658"/>
    <lineage>
        <taxon>Eukaryota</taxon>
        <taxon>Fungi</taxon>
        <taxon>Dikarya</taxon>
        <taxon>Ascomycota</taxon>
        <taxon>Pezizomycotina</taxon>
        <taxon>Sordariomycetes</taxon>
        <taxon>Hypocreomycetidae</taxon>
        <taxon>Glomerellales</taxon>
        <taxon>Plectosphaerellaceae</taxon>
        <taxon>Plectosphaerella</taxon>
    </lineage>
</organism>
<dbReference type="GO" id="GO:0005737">
    <property type="term" value="C:cytoplasm"/>
    <property type="evidence" value="ECO:0007669"/>
    <property type="project" value="TreeGrafter"/>
</dbReference>
<feature type="compositionally biased region" description="Pro residues" evidence="6">
    <location>
        <begin position="415"/>
        <end position="425"/>
    </location>
</feature>
<dbReference type="EMBL" id="JAGPXD010000007">
    <property type="protein sequence ID" value="KAH7347893.1"/>
    <property type="molecule type" value="Genomic_DNA"/>
</dbReference>
<comment type="caution">
    <text evidence="8">The sequence shown here is derived from an EMBL/GenBank/DDBJ whole genome shotgun (WGS) entry which is preliminary data.</text>
</comment>
<proteinExistence type="inferred from homology"/>
<feature type="compositionally biased region" description="Pro residues" evidence="6">
    <location>
        <begin position="448"/>
        <end position="460"/>
    </location>
</feature>
<dbReference type="CDD" id="cd12455">
    <property type="entry name" value="RRM_like_Smg4_UPF3"/>
    <property type="match status" value="1"/>
</dbReference>
<feature type="compositionally biased region" description="Basic and acidic residues" evidence="6">
    <location>
        <begin position="399"/>
        <end position="412"/>
    </location>
</feature>
<keyword evidence="3" id="KW-0866">Nonsense-mediated mRNA decay</keyword>
<keyword evidence="5" id="KW-0694">RNA-binding</keyword>
<dbReference type="GO" id="GO:0005730">
    <property type="term" value="C:nucleolus"/>
    <property type="evidence" value="ECO:0007669"/>
    <property type="project" value="TreeGrafter"/>
</dbReference>
<feature type="compositionally biased region" description="Basic and acidic residues" evidence="6">
    <location>
        <begin position="638"/>
        <end position="647"/>
    </location>
</feature>
<dbReference type="Pfam" id="PF03467">
    <property type="entry name" value="Smg4_UPF3"/>
    <property type="match status" value="1"/>
</dbReference>
<feature type="domain" description="RRM" evidence="7">
    <location>
        <begin position="498"/>
        <end position="581"/>
    </location>
</feature>
<feature type="compositionally biased region" description="Basic and acidic residues" evidence="6">
    <location>
        <begin position="594"/>
        <end position="617"/>
    </location>
</feature>
<evidence type="ECO:0000256" key="5">
    <source>
        <dbReference type="PROSITE-ProRule" id="PRU00176"/>
    </source>
</evidence>
<feature type="compositionally biased region" description="Low complexity" evidence="6">
    <location>
        <begin position="339"/>
        <end position="352"/>
    </location>
</feature>
<dbReference type="Gene3D" id="3.30.70.330">
    <property type="match status" value="2"/>
</dbReference>
<dbReference type="GO" id="GO:0000184">
    <property type="term" value="P:nuclear-transcribed mRNA catabolic process, nonsense-mediated decay"/>
    <property type="evidence" value="ECO:0007669"/>
    <property type="project" value="UniProtKB-KW"/>
</dbReference>
<dbReference type="AlphaFoldDB" id="A0A8K0T835"/>
<dbReference type="InterPro" id="IPR035979">
    <property type="entry name" value="RBD_domain_sf"/>
</dbReference>
<comment type="similarity">
    <text evidence="2">Belongs to the RENT3 family.</text>
</comment>